<sequence length="63" mass="7258">MMCLCMYLCICVYRESMYAHIWVYVPDLGQIPFCFQILFCALLILPGVIEPATIWQEGGVCTF</sequence>
<protein>
    <submittedName>
        <fullName evidence="1">Uncharacterized protein</fullName>
    </submittedName>
</protein>
<dbReference type="AlphaFoldDB" id="A0A0E9XIF1"/>
<accession>A0A0E9XIF1</accession>
<organism evidence="1">
    <name type="scientific">Anguilla anguilla</name>
    <name type="common">European freshwater eel</name>
    <name type="synonym">Muraena anguilla</name>
    <dbReference type="NCBI Taxonomy" id="7936"/>
    <lineage>
        <taxon>Eukaryota</taxon>
        <taxon>Metazoa</taxon>
        <taxon>Chordata</taxon>
        <taxon>Craniata</taxon>
        <taxon>Vertebrata</taxon>
        <taxon>Euteleostomi</taxon>
        <taxon>Actinopterygii</taxon>
        <taxon>Neopterygii</taxon>
        <taxon>Teleostei</taxon>
        <taxon>Anguilliformes</taxon>
        <taxon>Anguillidae</taxon>
        <taxon>Anguilla</taxon>
    </lineage>
</organism>
<name>A0A0E9XIF1_ANGAN</name>
<reference evidence="1" key="1">
    <citation type="submission" date="2014-11" db="EMBL/GenBank/DDBJ databases">
        <authorList>
            <person name="Amaro Gonzalez C."/>
        </authorList>
    </citation>
    <scope>NUCLEOTIDE SEQUENCE</scope>
</reference>
<reference evidence="1" key="2">
    <citation type="journal article" date="2015" name="Fish Shellfish Immunol.">
        <title>Early steps in the European eel (Anguilla anguilla)-Vibrio vulnificus interaction in the gills: Role of the RtxA13 toxin.</title>
        <authorList>
            <person name="Callol A."/>
            <person name="Pajuelo D."/>
            <person name="Ebbesson L."/>
            <person name="Teles M."/>
            <person name="MacKenzie S."/>
            <person name="Amaro C."/>
        </authorList>
    </citation>
    <scope>NUCLEOTIDE SEQUENCE</scope>
</reference>
<evidence type="ECO:0000313" key="1">
    <source>
        <dbReference type="EMBL" id="JAI01611.1"/>
    </source>
</evidence>
<dbReference type="EMBL" id="GBXM01006967">
    <property type="protein sequence ID" value="JAI01611.1"/>
    <property type="molecule type" value="Transcribed_RNA"/>
</dbReference>
<proteinExistence type="predicted"/>